<dbReference type="Proteomes" id="UP000230069">
    <property type="component" value="Unassembled WGS sequence"/>
</dbReference>
<protein>
    <submittedName>
        <fullName evidence="2">Uncharacterized protein</fullName>
    </submittedName>
</protein>
<dbReference type="PANTHER" id="PTHR36393:SF1">
    <property type="entry name" value="SULFATE ADENYLYLTRANSFERASE SUBUNIT"/>
    <property type="match status" value="1"/>
</dbReference>
<evidence type="ECO:0000256" key="1">
    <source>
        <dbReference type="SAM" id="Phobius"/>
    </source>
</evidence>
<keyword evidence="3" id="KW-1185">Reference proteome</keyword>
<feature type="transmembrane region" description="Helical" evidence="1">
    <location>
        <begin position="129"/>
        <end position="159"/>
    </location>
</feature>
<dbReference type="EMBL" id="KZ305021">
    <property type="protein sequence ID" value="PIA59813.1"/>
    <property type="molecule type" value="Genomic_DNA"/>
</dbReference>
<evidence type="ECO:0000313" key="3">
    <source>
        <dbReference type="Proteomes" id="UP000230069"/>
    </source>
</evidence>
<name>A0A2G5EVL8_AQUCA</name>
<reference evidence="2 3" key="1">
    <citation type="submission" date="2017-09" db="EMBL/GenBank/DDBJ databases">
        <title>WGS assembly of Aquilegia coerulea Goldsmith.</title>
        <authorList>
            <person name="Hodges S."/>
            <person name="Kramer E."/>
            <person name="Nordborg M."/>
            <person name="Tomkins J."/>
            <person name="Borevitz J."/>
            <person name="Derieg N."/>
            <person name="Yan J."/>
            <person name="Mihaltcheva S."/>
            <person name="Hayes R.D."/>
            <person name="Rokhsar D."/>
        </authorList>
    </citation>
    <scope>NUCLEOTIDE SEQUENCE [LARGE SCALE GENOMIC DNA]</scope>
    <source>
        <strain evidence="3">cv. Goldsmith</strain>
    </source>
</reference>
<dbReference type="PANTHER" id="PTHR36393">
    <property type="entry name" value="SULFATE ADENYLYLTRANSFERASE SUBUNIT"/>
    <property type="match status" value="1"/>
</dbReference>
<keyword evidence="1" id="KW-0812">Transmembrane</keyword>
<dbReference type="AlphaFoldDB" id="A0A2G5EVL8"/>
<dbReference type="OrthoDB" id="2017354at2759"/>
<proteinExistence type="predicted"/>
<sequence>MAQVHSFPIQSLKTLNKNRSSTINSNQSLFLSNNSSISSKDWNSLQLKLKCKGKYTCLFSNNNKEDQARKALEGALGGKKNEFERWNKEIEKREEMGGGGGAGGGGWFGWGRWFGDGEHFWEEAQQASLVVLVLLFVYLVIAKGELLLAVVFNPVLFALRGLRNALTYITSTFLRKGSPVETSIPEFQKEELVSRHSAKENVIRKWASD</sequence>
<gene>
    <name evidence="2" type="ORF">AQUCO_00400596v1</name>
</gene>
<organism evidence="2 3">
    <name type="scientific">Aquilegia coerulea</name>
    <name type="common">Rocky mountain columbine</name>
    <dbReference type="NCBI Taxonomy" id="218851"/>
    <lineage>
        <taxon>Eukaryota</taxon>
        <taxon>Viridiplantae</taxon>
        <taxon>Streptophyta</taxon>
        <taxon>Embryophyta</taxon>
        <taxon>Tracheophyta</taxon>
        <taxon>Spermatophyta</taxon>
        <taxon>Magnoliopsida</taxon>
        <taxon>Ranunculales</taxon>
        <taxon>Ranunculaceae</taxon>
        <taxon>Thalictroideae</taxon>
        <taxon>Aquilegia</taxon>
    </lineage>
</organism>
<dbReference type="FunCoup" id="A0A2G5EVL8">
    <property type="interactions" value="990"/>
</dbReference>
<dbReference type="STRING" id="218851.A0A2G5EVL8"/>
<evidence type="ECO:0000313" key="2">
    <source>
        <dbReference type="EMBL" id="PIA59813.1"/>
    </source>
</evidence>
<keyword evidence="1" id="KW-0472">Membrane</keyword>
<dbReference type="InParanoid" id="A0A2G5EVL8"/>
<keyword evidence="1" id="KW-1133">Transmembrane helix</keyword>
<accession>A0A2G5EVL8</accession>